<dbReference type="Gene3D" id="3.40.50.720">
    <property type="entry name" value="NAD(P)-binding Rossmann-like Domain"/>
    <property type="match status" value="2"/>
</dbReference>
<reference evidence="8" key="1">
    <citation type="submission" date="2017-02" db="EMBL/GenBank/DDBJ databases">
        <authorList>
            <person name="Varghese N."/>
            <person name="Submissions S."/>
        </authorList>
    </citation>
    <scope>NUCLEOTIDE SEQUENCE [LARGE SCALE GENOMIC DNA]</scope>
    <source>
        <strain evidence="8">DSM 23966</strain>
    </source>
</reference>
<organism evidence="7 8">
    <name type="scientific">Sporosarcina newyorkensis</name>
    <dbReference type="NCBI Taxonomy" id="759851"/>
    <lineage>
        <taxon>Bacteria</taxon>
        <taxon>Bacillati</taxon>
        <taxon>Bacillota</taxon>
        <taxon>Bacilli</taxon>
        <taxon>Bacillales</taxon>
        <taxon>Caryophanaceae</taxon>
        <taxon>Sporosarcina</taxon>
    </lineage>
</organism>
<dbReference type="SUPFAM" id="SSF52283">
    <property type="entry name" value="Formate/glycerate dehydrogenase catalytic domain-like"/>
    <property type="match status" value="1"/>
</dbReference>
<protein>
    <submittedName>
        <fullName evidence="7">Phosphoglycerate dehydrogenase</fullName>
    </submittedName>
</protein>
<dbReference type="Proteomes" id="UP000190042">
    <property type="component" value="Unassembled WGS sequence"/>
</dbReference>
<feature type="domain" description="D-isomer specific 2-hydroxyacid dehydrogenase NAD-binding" evidence="6">
    <location>
        <begin position="102"/>
        <end position="276"/>
    </location>
</feature>
<dbReference type="Pfam" id="PF02826">
    <property type="entry name" value="2-Hacid_dh_C"/>
    <property type="match status" value="1"/>
</dbReference>
<gene>
    <name evidence="7" type="ORF">SAMN04244570_3333</name>
</gene>
<dbReference type="RefSeq" id="WP_078818381.1">
    <property type="nucleotide sequence ID" value="NZ_FUYJ01000008.1"/>
</dbReference>
<accession>A0A1T4YR21</accession>
<evidence type="ECO:0000256" key="1">
    <source>
        <dbReference type="ARBA" id="ARBA00005854"/>
    </source>
</evidence>
<dbReference type="EMBL" id="FUYJ01000008">
    <property type="protein sequence ID" value="SKB04170.1"/>
    <property type="molecule type" value="Genomic_DNA"/>
</dbReference>
<dbReference type="CDD" id="cd05300">
    <property type="entry name" value="2-Hacid_dh_1"/>
    <property type="match status" value="1"/>
</dbReference>
<dbReference type="InterPro" id="IPR006139">
    <property type="entry name" value="D-isomer_2_OHA_DH_cat_dom"/>
</dbReference>
<evidence type="ECO:0000259" key="6">
    <source>
        <dbReference type="Pfam" id="PF02826"/>
    </source>
</evidence>
<evidence type="ECO:0000256" key="4">
    <source>
        <dbReference type="RuleBase" id="RU003719"/>
    </source>
</evidence>
<dbReference type="InterPro" id="IPR006140">
    <property type="entry name" value="D-isomer_DH_NAD-bd"/>
</dbReference>
<dbReference type="Pfam" id="PF00389">
    <property type="entry name" value="2-Hacid_dh"/>
    <property type="match status" value="1"/>
</dbReference>
<sequence length="314" mass="34863">MKVLFTFKVKTAFKEQLSKEYPNVEFIYTASIEDVSLEGVEVIATEGVDLTEEIIERASALRWVMVAAVGVDELPLNALQKKGIIVTNSHGVHKMPLAESVLAHLLSLERGLPGIYARQTEMRWELDKIPGEVNSSTALIVGTGAIGGEIGRLLQAFHVHTIGCNRSGHDSPSMNETISFSEIMMKLPEADYVISILPSTPATRWIYQAEHFQAMKNSAIFMNVGRGDAVKEQIVVDALENQEIRHAVLDVFETEPLSVDSPLWKLPNCTVSPHMSSISDQYIIRSLGIMETNLDKWLTGDKELINQVDLKKGY</sequence>
<dbReference type="PANTHER" id="PTHR43333">
    <property type="entry name" value="2-HACID_DH_C DOMAIN-CONTAINING PROTEIN"/>
    <property type="match status" value="1"/>
</dbReference>
<keyword evidence="8" id="KW-1185">Reference proteome</keyword>
<keyword evidence="2 4" id="KW-0560">Oxidoreductase</keyword>
<name>A0A1T4YR21_9BACL</name>
<evidence type="ECO:0000256" key="2">
    <source>
        <dbReference type="ARBA" id="ARBA00023002"/>
    </source>
</evidence>
<dbReference type="PANTHER" id="PTHR43333:SF1">
    <property type="entry name" value="D-ISOMER SPECIFIC 2-HYDROXYACID DEHYDROGENASE NAD-BINDING DOMAIN-CONTAINING PROTEIN"/>
    <property type="match status" value="1"/>
</dbReference>
<evidence type="ECO:0000259" key="5">
    <source>
        <dbReference type="Pfam" id="PF00389"/>
    </source>
</evidence>
<keyword evidence="3" id="KW-0520">NAD</keyword>
<dbReference type="GO" id="GO:0051287">
    <property type="term" value="F:NAD binding"/>
    <property type="evidence" value="ECO:0007669"/>
    <property type="project" value="InterPro"/>
</dbReference>
<comment type="similarity">
    <text evidence="1 4">Belongs to the D-isomer specific 2-hydroxyacid dehydrogenase family.</text>
</comment>
<dbReference type="GO" id="GO:0016616">
    <property type="term" value="F:oxidoreductase activity, acting on the CH-OH group of donors, NAD or NADP as acceptor"/>
    <property type="evidence" value="ECO:0007669"/>
    <property type="project" value="InterPro"/>
</dbReference>
<dbReference type="InterPro" id="IPR036291">
    <property type="entry name" value="NAD(P)-bd_dom_sf"/>
</dbReference>
<dbReference type="SUPFAM" id="SSF51735">
    <property type="entry name" value="NAD(P)-binding Rossmann-fold domains"/>
    <property type="match status" value="1"/>
</dbReference>
<feature type="domain" description="D-isomer specific 2-hydroxyacid dehydrogenase catalytic" evidence="5">
    <location>
        <begin position="6"/>
        <end position="300"/>
    </location>
</feature>
<evidence type="ECO:0000313" key="8">
    <source>
        <dbReference type="Proteomes" id="UP000190042"/>
    </source>
</evidence>
<evidence type="ECO:0000313" key="7">
    <source>
        <dbReference type="EMBL" id="SKB04170.1"/>
    </source>
</evidence>
<evidence type="ECO:0000256" key="3">
    <source>
        <dbReference type="ARBA" id="ARBA00023027"/>
    </source>
</evidence>
<dbReference type="AlphaFoldDB" id="A0A1T4YR21"/>
<proteinExistence type="inferred from homology"/>